<dbReference type="InterPro" id="IPR003317">
    <property type="entry name" value="Cyt-d_oxidase_su2"/>
</dbReference>
<dbReference type="GO" id="GO:0016682">
    <property type="term" value="F:oxidoreductase activity, acting on diphenols and related substances as donors, oxygen as acceptor"/>
    <property type="evidence" value="ECO:0007669"/>
    <property type="project" value="TreeGrafter"/>
</dbReference>
<feature type="transmembrane region" description="Helical" evidence="7">
    <location>
        <begin position="122"/>
        <end position="140"/>
    </location>
</feature>
<gene>
    <name evidence="8" type="ORF">ND2E_2687</name>
</gene>
<dbReference type="PATRIC" id="fig|28229.4.peg.1723"/>
<dbReference type="AlphaFoldDB" id="A0A099KRT4"/>
<feature type="transmembrane region" description="Helical" evidence="7">
    <location>
        <begin position="192"/>
        <end position="210"/>
    </location>
</feature>
<dbReference type="GO" id="GO:0019646">
    <property type="term" value="P:aerobic electron transport chain"/>
    <property type="evidence" value="ECO:0007669"/>
    <property type="project" value="TreeGrafter"/>
</dbReference>
<dbReference type="GO" id="GO:0070069">
    <property type="term" value="C:cytochrome complex"/>
    <property type="evidence" value="ECO:0007669"/>
    <property type="project" value="TreeGrafter"/>
</dbReference>
<feature type="transmembrane region" description="Helical" evidence="7">
    <location>
        <begin position="258"/>
        <end position="280"/>
    </location>
</feature>
<dbReference type="GO" id="GO:0009055">
    <property type="term" value="F:electron transfer activity"/>
    <property type="evidence" value="ECO:0007669"/>
    <property type="project" value="TreeGrafter"/>
</dbReference>
<comment type="caution">
    <text evidence="8">The sequence shown here is derived from an EMBL/GenBank/DDBJ whole genome shotgun (WGS) entry which is preliminary data.</text>
</comment>
<protein>
    <submittedName>
        <fullName evidence="8">Cytochrome d ubiquinol oxidase, subunit II</fullName>
    </submittedName>
</protein>
<organism evidence="8 9">
    <name type="scientific">Colwellia psychrerythraea</name>
    <name type="common">Vibrio psychroerythus</name>
    <dbReference type="NCBI Taxonomy" id="28229"/>
    <lineage>
        <taxon>Bacteria</taxon>
        <taxon>Pseudomonadati</taxon>
        <taxon>Pseudomonadota</taxon>
        <taxon>Gammaproteobacteria</taxon>
        <taxon>Alteromonadales</taxon>
        <taxon>Colwelliaceae</taxon>
        <taxon>Colwellia</taxon>
    </lineage>
</organism>
<keyword evidence="3" id="KW-1003">Cell membrane</keyword>
<dbReference type="NCBIfam" id="TIGR00203">
    <property type="entry name" value="cydB"/>
    <property type="match status" value="1"/>
</dbReference>
<dbReference type="EMBL" id="JQED01000015">
    <property type="protein sequence ID" value="KGJ93221.1"/>
    <property type="molecule type" value="Genomic_DNA"/>
</dbReference>
<keyword evidence="5 7" id="KW-1133">Transmembrane helix</keyword>
<accession>A0A099KRT4</accession>
<evidence type="ECO:0000256" key="2">
    <source>
        <dbReference type="ARBA" id="ARBA00007543"/>
    </source>
</evidence>
<proteinExistence type="inferred from homology"/>
<keyword evidence="4 7" id="KW-0812">Transmembrane</keyword>
<reference evidence="8 9" key="1">
    <citation type="submission" date="2014-08" db="EMBL/GenBank/DDBJ databases">
        <title>Genomic and Phenotypic Diversity of Colwellia psychrerythraea strains from Disparate Marine Basins.</title>
        <authorList>
            <person name="Techtmann S.M."/>
            <person name="Stelling S.C."/>
            <person name="Utturkar S.M."/>
            <person name="Alshibli N."/>
            <person name="Harris A."/>
            <person name="Brown S.D."/>
            <person name="Hazen T.C."/>
        </authorList>
    </citation>
    <scope>NUCLEOTIDE SEQUENCE [LARGE SCALE GENOMIC DNA]</scope>
    <source>
        <strain evidence="8 9">ND2E</strain>
    </source>
</reference>
<feature type="transmembrane region" description="Helical" evidence="7">
    <location>
        <begin position="84"/>
        <end position="101"/>
    </location>
</feature>
<feature type="transmembrane region" description="Helical" evidence="7">
    <location>
        <begin position="6"/>
        <end position="25"/>
    </location>
</feature>
<evidence type="ECO:0000313" key="9">
    <source>
        <dbReference type="Proteomes" id="UP000029843"/>
    </source>
</evidence>
<dbReference type="Proteomes" id="UP000029843">
    <property type="component" value="Unassembled WGS sequence"/>
</dbReference>
<dbReference type="RefSeq" id="WP_033093419.1">
    <property type="nucleotide sequence ID" value="NZ_JQED01000015.1"/>
</dbReference>
<feature type="transmembrane region" description="Helical" evidence="7">
    <location>
        <begin position="146"/>
        <end position="172"/>
    </location>
</feature>
<dbReference type="PANTHER" id="PTHR43141">
    <property type="entry name" value="CYTOCHROME BD2 SUBUNIT II"/>
    <property type="match status" value="1"/>
</dbReference>
<dbReference type="Pfam" id="PF02322">
    <property type="entry name" value="Cyt_bd_oxida_II"/>
    <property type="match status" value="1"/>
</dbReference>
<evidence type="ECO:0000256" key="3">
    <source>
        <dbReference type="ARBA" id="ARBA00022475"/>
    </source>
</evidence>
<dbReference type="OrthoDB" id="9776710at2"/>
<dbReference type="PANTHER" id="PTHR43141:SF2">
    <property type="entry name" value="BLR3729 PROTEIN"/>
    <property type="match status" value="1"/>
</dbReference>
<evidence type="ECO:0000313" key="8">
    <source>
        <dbReference type="EMBL" id="KGJ93221.1"/>
    </source>
</evidence>
<comment type="similarity">
    <text evidence="2">Belongs to the cytochrome ubiquinol oxidase subunit 2 family.</text>
</comment>
<evidence type="ECO:0000256" key="1">
    <source>
        <dbReference type="ARBA" id="ARBA00004651"/>
    </source>
</evidence>
<sequence>MFEANSLAVIFVALMGFSILLYAILDGYDLGVGILLPLTQKDDSDTMIASIGPFWDANETWLVLAIGLLLIAFPAAHSHIFKELYLPTAVLLISLVLRGVAFDFRAKAAFSHKATWNKVFKVGSLLAAMSQGYMLGMYVMGFEDTLAAYIFSLLSAFGVAAAYAYIGACWLIMKTEGALQVQAVNWAKKTGILCFIGIVAVSAVNPLINPDVYAKWFAWPTTLYILPLPILCFALFIYSLMQLKRLPAKHDKGCWRPFVAAVVIFALCFFGLAFSFFPYIVPGKLTIWQSAAAPESLSFIFWGAIIVVPVIISYTIFSYRVFWGKVQELRYH</sequence>
<name>A0A099KRT4_COLPS</name>
<feature type="transmembrane region" description="Helical" evidence="7">
    <location>
        <begin position="216"/>
        <end position="238"/>
    </location>
</feature>
<dbReference type="GO" id="GO:0005886">
    <property type="term" value="C:plasma membrane"/>
    <property type="evidence" value="ECO:0007669"/>
    <property type="project" value="UniProtKB-SubCell"/>
</dbReference>
<evidence type="ECO:0000256" key="7">
    <source>
        <dbReference type="SAM" id="Phobius"/>
    </source>
</evidence>
<evidence type="ECO:0000256" key="4">
    <source>
        <dbReference type="ARBA" id="ARBA00022692"/>
    </source>
</evidence>
<evidence type="ECO:0000256" key="5">
    <source>
        <dbReference type="ARBA" id="ARBA00022989"/>
    </source>
</evidence>
<evidence type="ECO:0000256" key="6">
    <source>
        <dbReference type="ARBA" id="ARBA00023136"/>
    </source>
</evidence>
<feature type="transmembrane region" description="Helical" evidence="7">
    <location>
        <begin position="300"/>
        <end position="322"/>
    </location>
</feature>
<comment type="subcellular location">
    <subcellularLocation>
        <location evidence="1">Cell membrane</location>
        <topology evidence="1">Multi-pass membrane protein</topology>
    </subcellularLocation>
</comment>
<keyword evidence="6 7" id="KW-0472">Membrane</keyword>